<dbReference type="GO" id="GO:0009231">
    <property type="term" value="P:riboflavin biosynthetic process"/>
    <property type="evidence" value="ECO:0007669"/>
    <property type="project" value="UniProtKB-UniPathway"/>
</dbReference>
<evidence type="ECO:0000256" key="1">
    <source>
        <dbReference type="ARBA" id="ARBA00022741"/>
    </source>
</evidence>
<evidence type="ECO:0000259" key="4">
    <source>
        <dbReference type="Pfam" id="PF00925"/>
    </source>
</evidence>
<evidence type="ECO:0000256" key="3">
    <source>
        <dbReference type="ARBA" id="ARBA00023134"/>
    </source>
</evidence>
<evidence type="ECO:0000313" key="7">
    <source>
        <dbReference type="Proteomes" id="UP000184550"/>
    </source>
</evidence>
<dbReference type="Pfam" id="PF00925">
    <property type="entry name" value="GTP_cyclohydro2"/>
    <property type="match status" value="1"/>
</dbReference>
<dbReference type="CDD" id="cd00641">
    <property type="entry name" value="GTP_cyclohydro2"/>
    <property type="match status" value="1"/>
</dbReference>
<proteinExistence type="predicted"/>
<dbReference type="InterPro" id="IPR032677">
    <property type="entry name" value="GTP_cyclohydro_II"/>
</dbReference>
<dbReference type="EMBL" id="CZCU02000155">
    <property type="protein sequence ID" value="VXD23557.1"/>
    <property type="molecule type" value="Genomic_DNA"/>
</dbReference>
<dbReference type="AlphaFoldDB" id="A0A7Z9C1T1"/>
<dbReference type="GO" id="GO:0003935">
    <property type="term" value="F:GTP cyclohydrolase II activity"/>
    <property type="evidence" value="ECO:0007669"/>
    <property type="project" value="InterPro"/>
</dbReference>
<evidence type="ECO:0000259" key="5">
    <source>
        <dbReference type="Pfam" id="PF12471"/>
    </source>
</evidence>
<gene>
    <name evidence="6" type="primary">URC</name>
    <name evidence="6" type="ORF">PL8927_780167</name>
</gene>
<feature type="domain" description="GTP cyclohydrolase N-terminal" evidence="5">
    <location>
        <begin position="12"/>
        <end position="200"/>
    </location>
</feature>
<name>A0A7Z9C1T1_9CYAN</name>
<organism evidence="6 7">
    <name type="scientific">Planktothrix serta PCC 8927</name>
    <dbReference type="NCBI Taxonomy" id="671068"/>
    <lineage>
        <taxon>Bacteria</taxon>
        <taxon>Bacillati</taxon>
        <taxon>Cyanobacteriota</taxon>
        <taxon>Cyanophyceae</taxon>
        <taxon>Oscillatoriophycideae</taxon>
        <taxon>Oscillatoriales</taxon>
        <taxon>Microcoleaceae</taxon>
        <taxon>Planktothrix</taxon>
    </lineage>
</organism>
<dbReference type="UniPathway" id="UPA00275"/>
<feature type="domain" description="GTP cyclohydrolase II" evidence="4">
    <location>
        <begin position="229"/>
        <end position="376"/>
    </location>
</feature>
<comment type="caution">
    <text evidence="6">The sequence shown here is derived from an EMBL/GenBank/DDBJ whole genome shotgun (WGS) entry which is preliminary data.</text>
</comment>
<keyword evidence="2 6" id="KW-0378">Hydrolase</keyword>
<reference evidence="6" key="1">
    <citation type="submission" date="2019-10" db="EMBL/GenBank/DDBJ databases">
        <authorList>
            <consortium name="Genoscope - CEA"/>
            <person name="William W."/>
        </authorList>
    </citation>
    <scope>NUCLEOTIDE SEQUENCE [LARGE SCALE GENOMIC DNA]</scope>
    <source>
        <strain evidence="6">BBR_PRJEB10992</strain>
    </source>
</reference>
<dbReference type="Proteomes" id="UP000184550">
    <property type="component" value="Unassembled WGS sequence"/>
</dbReference>
<dbReference type="PANTHER" id="PTHR47259">
    <property type="match status" value="1"/>
</dbReference>
<keyword evidence="7" id="KW-1185">Reference proteome</keyword>
<dbReference type="Gene3D" id="3.40.50.10990">
    <property type="entry name" value="GTP cyclohydrolase II"/>
    <property type="match status" value="1"/>
</dbReference>
<evidence type="ECO:0000256" key="2">
    <source>
        <dbReference type="ARBA" id="ARBA00022801"/>
    </source>
</evidence>
<dbReference type="InterPro" id="IPR036144">
    <property type="entry name" value="RibA-like_sf"/>
</dbReference>
<protein>
    <submittedName>
        <fullName evidence="6">GTP cyclohydrolase URC1</fullName>
        <ecNumber evidence="6">3.5.4.-</ecNumber>
    </submittedName>
</protein>
<keyword evidence="1" id="KW-0547">Nucleotide-binding</keyword>
<dbReference type="OrthoDB" id="5482269at2"/>
<evidence type="ECO:0000313" key="6">
    <source>
        <dbReference type="EMBL" id="VXD23557.1"/>
    </source>
</evidence>
<dbReference type="GO" id="GO:0005525">
    <property type="term" value="F:GTP binding"/>
    <property type="evidence" value="ECO:0007669"/>
    <property type="project" value="UniProtKB-KW"/>
</dbReference>
<dbReference type="InterPro" id="IPR022163">
    <property type="entry name" value="GTP_CH_N"/>
</dbReference>
<dbReference type="Pfam" id="PF12471">
    <property type="entry name" value="GTP_CH_N"/>
    <property type="match status" value="1"/>
</dbReference>
<accession>A0A7Z9C1T1</accession>
<dbReference type="RefSeq" id="WP_083625588.1">
    <property type="nucleotide sequence ID" value="NZ_LR734879.1"/>
</dbReference>
<dbReference type="NCBIfam" id="NF005536">
    <property type="entry name" value="PRK07198.1"/>
    <property type="match status" value="1"/>
</dbReference>
<keyword evidence="3" id="KW-0342">GTP-binding</keyword>
<sequence>MAKEKRDSKPRHIVLTSHPTSYGAKPIPIHWGNADPRKRGPLIATLADPTHRNVIGTHSGSYAIYRALAVVQGTLKTDHRADLTNTSPIVNIGPYPSWSDPDKIVALDPFGAVVGDVFTEYFEKGYDIRPTIAITKAHINMPELYEAAAKGRLKIDGKIMKANGDLVVTKAAIEPVWYLPGIAHRLKVTESDLRHAIFEQTGGMFPELITRPDLQVFLPPIGGVTVYIVGDIAAITDPDRPVAVRVHDECNGSDVFGSDICTCRPYLVHGIEECIRTAHEGGAGVIVYYRKEGRALGEVTKFLVYNARKRQTGGDRADAYFERTECVAGVQDMRLQELMPDVLHWLGITRIDRLVSMSNMKYDAIVNSGIEVVKRIAIPDDLIPADAKVEIEAKKAAGYYTEGEVLDSEGLLDVKGREY</sequence>
<dbReference type="PANTHER" id="PTHR47259:SF2">
    <property type="entry name" value="URACIL-REGULATED PROTEIN 1"/>
    <property type="match status" value="1"/>
</dbReference>
<dbReference type="InterPro" id="IPR000926">
    <property type="entry name" value="RibA"/>
</dbReference>
<dbReference type="EC" id="3.5.4.-" evidence="6"/>
<dbReference type="SUPFAM" id="SSF142695">
    <property type="entry name" value="RibA-like"/>
    <property type="match status" value="1"/>
</dbReference>